<dbReference type="Gene3D" id="1.10.10.10">
    <property type="entry name" value="Winged helix-like DNA-binding domain superfamily/Winged helix DNA-binding domain"/>
    <property type="match status" value="1"/>
</dbReference>
<evidence type="ECO:0000313" key="8">
    <source>
        <dbReference type="Proteomes" id="UP000509782"/>
    </source>
</evidence>
<keyword evidence="3" id="KW-0238">DNA-binding</keyword>
<dbReference type="InterPro" id="IPR050950">
    <property type="entry name" value="HTH-type_LysR_regulators"/>
</dbReference>
<dbReference type="PANTHER" id="PTHR30419">
    <property type="entry name" value="HTH-TYPE TRANSCRIPTIONAL REGULATOR YBHD"/>
    <property type="match status" value="1"/>
</dbReference>
<proteinExistence type="inferred from homology"/>
<dbReference type="GO" id="GO:0005829">
    <property type="term" value="C:cytosol"/>
    <property type="evidence" value="ECO:0007669"/>
    <property type="project" value="TreeGrafter"/>
</dbReference>
<keyword evidence="9" id="KW-1185">Reference proteome</keyword>
<evidence type="ECO:0000256" key="3">
    <source>
        <dbReference type="ARBA" id="ARBA00023125"/>
    </source>
</evidence>
<accession>A0A6N0JKP0</accession>
<dbReference type="SUPFAM" id="SSF46785">
    <property type="entry name" value="Winged helix' DNA-binding domain"/>
    <property type="match status" value="1"/>
</dbReference>
<evidence type="ECO:0000313" key="9">
    <source>
        <dbReference type="Proteomes" id="UP001446337"/>
    </source>
</evidence>
<organism evidence="6 8">
    <name type="scientific">Achromobacter denitrificans</name>
    <name type="common">Alcaligenes denitrificans</name>
    <dbReference type="NCBI Taxonomy" id="32002"/>
    <lineage>
        <taxon>Bacteria</taxon>
        <taxon>Pseudomonadati</taxon>
        <taxon>Pseudomonadota</taxon>
        <taxon>Betaproteobacteria</taxon>
        <taxon>Burkholderiales</taxon>
        <taxon>Alcaligenaceae</taxon>
        <taxon>Achromobacter</taxon>
    </lineage>
</organism>
<evidence type="ECO:0000256" key="4">
    <source>
        <dbReference type="ARBA" id="ARBA00023163"/>
    </source>
</evidence>
<dbReference type="EMBL" id="CP054569">
    <property type="protein sequence ID" value="QKQ47642.1"/>
    <property type="molecule type" value="Genomic_DNA"/>
</dbReference>
<dbReference type="Pfam" id="PF03466">
    <property type="entry name" value="LysR_substrate"/>
    <property type="match status" value="1"/>
</dbReference>
<protein>
    <submittedName>
        <fullName evidence="6">LysR family transcriptional regulator</fullName>
    </submittedName>
</protein>
<dbReference type="Pfam" id="PF00126">
    <property type="entry name" value="HTH_1"/>
    <property type="match status" value="1"/>
</dbReference>
<keyword evidence="4" id="KW-0804">Transcription</keyword>
<dbReference type="CDD" id="cd08440">
    <property type="entry name" value="PBP2_LTTR_like_4"/>
    <property type="match status" value="1"/>
</dbReference>
<dbReference type="EMBL" id="CP154792">
    <property type="protein sequence ID" value="XAN18097.1"/>
    <property type="molecule type" value="Genomic_DNA"/>
</dbReference>
<sequence length="308" mass="33455">MAIDPPALLSSNINLKLLQIFALVGEVGSFREAARRANRSQSAVSAQIRQLEAQLGVELFRRTTRNVRLTREGEQLLAHARRAVQEIDEGLRGLRESVEVRRGRVTLACAPTVAGSRLAGILAVFERDYPGVHIQVLEQSAQAMFDSVRGEQVDFAIGPTTESTDFDFRHICDDPLYAVTPKQFGQPAAAATISLLAVARMPLLLLDHATGLRALIEDALRTAGLQWECRYQFSQVQTLVEMARAGLGCAILPQIALPDTRAAGLTVLRIARPSLTRQLAICTLRGSELSPAAGRLADLAQRMIADGA</sequence>
<dbReference type="Proteomes" id="UP001446337">
    <property type="component" value="Chromosome"/>
</dbReference>
<feature type="domain" description="HTH lysR-type" evidence="5">
    <location>
        <begin position="13"/>
        <end position="70"/>
    </location>
</feature>
<dbReference type="Proteomes" id="UP000509782">
    <property type="component" value="Chromosome"/>
</dbReference>
<keyword evidence="2" id="KW-0805">Transcription regulation</keyword>
<evidence type="ECO:0000313" key="6">
    <source>
        <dbReference type="EMBL" id="QKQ47642.1"/>
    </source>
</evidence>
<dbReference type="SUPFAM" id="SSF53850">
    <property type="entry name" value="Periplasmic binding protein-like II"/>
    <property type="match status" value="1"/>
</dbReference>
<dbReference type="AlphaFoldDB" id="A0A6N0JKP0"/>
<dbReference type="PANTHER" id="PTHR30419:SF8">
    <property type="entry name" value="NITROGEN ASSIMILATION TRANSCRIPTIONAL ACTIVATOR-RELATED"/>
    <property type="match status" value="1"/>
</dbReference>
<evidence type="ECO:0000256" key="1">
    <source>
        <dbReference type="ARBA" id="ARBA00009437"/>
    </source>
</evidence>
<dbReference type="PROSITE" id="PS50931">
    <property type="entry name" value="HTH_LYSR"/>
    <property type="match status" value="1"/>
</dbReference>
<dbReference type="PRINTS" id="PR00039">
    <property type="entry name" value="HTHLYSR"/>
</dbReference>
<evidence type="ECO:0000259" key="5">
    <source>
        <dbReference type="PROSITE" id="PS50931"/>
    </source>
</evidence>
<dbReference type="GO" id="GO:0003677">
    <property type="term" value="F:DNA binding"/>
    <property type="evidence" value="ECO:0007669"/>
    <property type="project" value="UniProtKB-KW"/>
</dbReference>
<dbReference type="InterPro" id="IPR036390">
    <property type="entry name" value="WH_DNA-bd_sf"/>
</dbReference>
<gene>
    <name evidence="7" type="ORF">AAIK43_08670</name>
    <name evidence="6" type="ORF">FOC81_13460</name>
</gene>
<name>A0A6N0JKP0_ACHDE</name>
<dbReference type="Gene3D" id="3.40.190.10">
    <property type="entry name" value="Periplasmic binding protein-like II"/>
    <property type="match status" value="2"/>
</dbReference>
<evidence type="ECO:0000256" key="2">
    <source>
        <dbReference type="ARBA" id="ARBA00023015"/>
    </source>
</evidence>
<dbReference type="RefSeq" id="WP_088448001.1">
    <property type="nucleotide sequence ID" value="NZ_CADIKP010000012.1"/>
</dbReference>
<dbReference type="FunFam" id="1.10.10.10:FF:000001">
    <property type="entry name" value="LysR family transcriptional regulator"/>
    <property type="match status" value="1"/>
</dbReference>
<dbReference type="InterPro" id="IPR000847">
    <property type="entry name" value="LysR_HTH_N"/>
</dbReference>
<reference evidence="7 9" key="2">
    <citation type="submission" date="2024-05" db="EMBL/GenBank/DDBJ databases">
        <title>Achromobacter denitrificans. BP1, complete genome.</title>
        <authorList>
            <person name="Zhang B."/>
        </authorList>
    </citation>
    <scope>NUCLEOTIDE SEQUENCE [LARGE SCALE GENOMIC DNA]</scope>
    <source>
        <strain evidence="7 9">BP1</strain>
    </source>
</reference>
<comment type="similarity">
    <text evidence="1">Belongs to the LysR transcriptional regulatory family.</text>
</comment>
<evidence type="ECO:0000313" key="7">
    <source>
        <dbReference type="EMBL" id="XAN18097.1"/>
    </source>
</evidence>
<dbReference type="InterPro" id="IPR005119">
    <property type="entry name" value="LysR_subst-bd"/>
</dbReference>
<dbReference type="InterPro" id="IPR036388">
    <property type="entry name" value="WH-like_DNA-bd_sf"/>
</dbReference>
<reference evidence="6 8" key="1">
    <citation type="submission" date="2020-05" db="EMBL/GenBank/DDBJ databases">
        <title>FDA dAtabase for Regulatory Grade micrObial Sequences (FDA-ARGOS): Supporting development and validation of Infectious Disease Dx tests.</title>
        <authorList>
            <person name="Sproer C."/>
            <person name="Gronow S."/>
            <person name="Severitt S."/>
            <person name="Schroder I."/>
            <person name="Tallon L."/>
            <person name="Sadzewicz L."/>
            <person name="Zhao X."/>
            <person name="Vavikolanu K."/>
            <person name="Mehta A."/>
            <person name="Aluvathingal J."/>
            <person name="Nadendla S."/>
            <person name="Myers T."/>
            <person name="Yan Y."/>
            <person name="Sichtig H."/>
        </authorList>
    </citation>
    <scope>NUCLEOTIDE SEQUENCE [LARGE SCALE GENOMIC DNA]</scope>
    <source>
        <strain evidence="6 8">FDAARGOS_787</strain>
    </source>
</reference>
<dbReference type="GO" id="GO:0003700">
    <property type="term" value="F:DNA-binding transcription factor activity"/>
    <property type="evidence" value="ECO:0007669"/>
    <property type="project" value="InterPro"/>
</dbReference>